<evidence type="ECO:0000259" key="1">
    <source>
        <dbReference type="Pfam" id="PF01170"/>
    </source>
</evidence>
<dbReference type="SUPFAM" id="SSF53335">
    <property type="entry name" value="S-adenosyl-L-methionine-dependent methyltransferases"/>
    <property type="match status" value="1"/>
</dbReference>
<evidence type="ECO:0000313" key="2">
    <source>
        <dbReference type="EMBL" id="HII69878.1"/>
    </source>
</evidence>
<name>A0A832TBP4_9EURY</name>
<sequence length="268" mass="29971">MFAFLLAGDNVELALMELKGALRAEVGEIEVEVHDRVAVVEGLTDEEAERVVRRLARTHAVYRVGEGRVRVEIGGERRPVRLLAEREKLSDRKPHKRPEFMPDSTEPFLARVLVNLAEARRGERLLDPMCNVGGILIEAGLIGCVPVGVEVREELVERTERNLRHYRIEEYELHTGRAEEVDEILDEPVQAAAVDPPYGRSSYIEGGPVERLLLNTLDALSEVVEGKVSLTAPVDAWEEVKESVKRVEGEVRDRVHGSLTRVIAVVVP</sequence>
<organism evidence="2 3">
    <name type="scientific">Methanopyrus kandleri</name>
    <dbReference type="NCBI Taxonomy" id="2320"/>
    <lineage>
        <taxon>Archaea</taxon>
        <taxon>Methanobacteriati</taxon>
        <taxon>Methanobacteriota</taxon>
        <taxon>Methanomada group</taxon>
        <taxon>Methanopyri</taxon>
        <taxon>Methanopyrales</taxon>
        <taxon>Methanopyraceae</taxon>
        <taxon>Methanopyrus</taxon>
    </lineage>
</organism>
<feature type="domain" description="Ribosomal RNA large subunit methyltransferase K/L-like methyltransferase" evidence="1">
    <location>
        <begin position="94"/>
        <end position="260"/>
    </location>
</feature>
<dbReference type="InterPro" id="IPR029063">
    <property type="entry name" value="SAM-dependent_MTases_sf"/>
</dbReference>
<protein>
    <recommendedName>
        <fullName evidence="1">Ribosomal RNA large subunit methyltransferase K/L-like methyltransferase domain-containing protein</fullName>
    </recommendedName>
</protein>
<proteinExistence type="predicted"/>
<dbReference type="RefSeq" id="WP_011019262.1">
    <property type="nucleotide sequence ID" value="NZ_DUJS01000002.1"/>
</dbReference>
<dbReference type="InterPro" id="IPR002052">
    <property type="entry name" value="DNA_methylase_N6_adenine_CS"/>
</dbReference>
<dbReference type="GeneID" id="1476995"/>
<dbReference type="PROSITE" id="PS00092">
    <property type="entry name" value="N6_MTASE"/>
    <property type="match status" value="1"/>
</dbReference>
<comment type="caution">
    <text evidence="2">The sequence shown here is derived from an EMBL/GenBank/DDBJ whole genome shotgun (WGS) entry which is preliminary data.</text>
</comment>
<dbReference type="GO" id="GO:0003676">
    <property type="term" value="F:nucleic acid binding"/>
    <property type="evidence" value="ECO:0007669"/>
    <property type="project" value="InterPro"/>
</dbReference>
<evidence type="ECO:0000313" key="3">
    <source>
        <dbReference type="Proteomes" id="UP000619545"/>
    </source>
</evidence>
<accession>A0A832TBP4</accession>
<dbReference type="GO" id="GO:0008168">
    <property type="term" value="F:methyltransferase activity"/>
    <property type="evidence" value="ECO:0007669"/>
    <property type="project" value="InterPro"/>
</dbReference>
<gene>
    <name evidence="2" type="ORF">HA336_01430</name>
</gene>
<dbReference type="Pfam" id="PF01170">
    <property type="entry name" value="UPF0020"/>
    <property type="match status" value="1"/>
</dbReference>
<dbReference type="EMBL" id="DUJS01000002">
    <property type="protein sequence ID" value="HII69878.1"/>
    <property type="molecule type" value="Genomic_DNA"/>
</dbReference>
<dbReference type="GO" id="GO:0032259">
    <property type="term" value="P:methylation"/>
    <property type="evidence" value="ECO:0007669"/>
    <property type="project" value="InterPro"/>
</dbReference>
<dbReference type="InterPro" id="IPR000241">
    <property type="entry name" value="RlmKL-like_Mtase"/>
</dbReference>
<dbReference type="Proteomes" id="UP000619545">
    <property type="component" value="Unassembled WGS sequence"/>
</dbReference>
<dbReference type="Gene3D" id="3.40.50.150">
    <property type="entry name" value="Vaccinia Virus protein VP39"/>
    <property type="match status" value="1"/>
</dbReference>
<reference evidence="2" key="1">
    <citation type="journal article" date="2020" name="bioRxiv">
        <title>A rank-normalized archaeal taxonomy based on genome phylogeny resolves widespread incomplete and uneven classifications.</title>
        <authorList>
            <person name="Rinke C."/>
            <person name="Chuvochina M."/>
            <person name="Mussig A.J."/>
            <person name="Chaumeil P.-A."/>
            <person name="Waite D.W."/>
            <person name="Whitman W.B."/>
            <person name="Parks D.H."/>
            <person name="Hugenholtz P."/>
        </authorList>
    </citation>
    <scope>NUCLEOTIDE SEQUENCE</scope>
    <source>
        <strain evidence="2">UBA8853</strain>
    </source>
</reference>
<dbReference type="AlphaFoldDB" id="A0A832TBP4"/>